<feature type="domain" description="Fe/B12 periplasmic-binding" evidence="7">
    <location>
        <begin position="41"/>
        <end position="296"/>
    </location>
</feature>
<keyword evidence="9" id="KW-1185">Reference proteome</keyword>
<keyword evidence="4" id="KW-0408">Iron</keyword>
<evidence type="ECO:0000256" key="6">
    <source>
        <dbReference type="SAM" id="SignalP"/>
    </source>
</evidence>
<dbReference type="AlphaFoldDB" id="A0A1N6RR87"/>
<keyword evidence="5 6" id="KW-0732">Signal</keyword>
<evidence type="ECO:0000259" key="7">
    <source>
        <dbReference type="PROSITE" id="PS50983"/>
    </source>
</evidence>
<dbReference type="SUPFAM" id="SSF53807">
    <property type="entry name" value="Helical backbone' metal receptor"/>
    <property type="match status" value="1"/>
</dbReference>
<dbReference type="STRING" id="49186.SAMN05421647_103473"/>
<dbReference type="GO" id="GO:0030288">
    <property type="term" value="C:outer membrane-bounded periplasmic space"/>
    <property type="evidence" value="ECO:0007669"/>
    <property type="project" value="TreeGrafter"/>
</dbReference>
<dbReference type="PANTHER" id="PTHR30532:SF1">
    <property type="entry name" value="IRON(3+)-HYDROXAMATE-BINDING PROTEIN FHUD"/>
    <property type="match status" value="1"/>
</dbReference>
<dbReference type="Gene3D" id="3.40.50.1980">
    <property type="entry name" value="Nitrogenase molybdenum iron protein domain"/>
    <property type="match status" value="2"/>
</dbReference>
<sequence length="312" mass="34453">MLSILPRVLGCCLLLVSAGAVAVEARDDRGVLVKLAAPAERVASISTFGADVLLALDIKPAAVTRFGPFTQADYLADGLTGVPVIGSRSQVNMELLSQVDPDLILAIRRYTEMDSERFDEIAAYAALNLVSLDDSLRAVTLAGELLGKPEQAMALNNRFLQRLDQYERKAPGGLTAALLVTGAEAPFIYYDHFLTAELLERLGVENLGGALEQADQGLPLGYRMRLEDLLRQDPDVIFLFASNKERAFTHNPVWPYLSAVREGRVYEVGQHWKEAAGPIARDLVLQEMAHRLYPQLFDMPSLPEHLRSRPYH</sequence>
<dbReference type="RefSeq" id="WP_244894347.1">
    <property type="nucleotide sequence ID" value="NZ_FTMN01000003.1"/>
</dbReference>
<reference evidence="8 9" key="1">
    <citation type="submission" date="2017-01" db="EMBL/GenBank/DDBJ databases">
        <authorList>
            <person name="Mah S.A."/>
            <person name="Swanson W.J."/>
            <person name="Moy G.W."/>
            <person name="Vacquier V.D."/>
        </authorList>
    </citation>
    <scope>NUCLEOTIDE SEQUENCE [LARGE SCALE GENOMIC DNA]</scope>
    <source>
        <strain evidence="8 9">DSM 7027</strain>
    </source>
</reference>
<keyword evidence="4" id="KW-0410">Iron transport</keyword>
<dbReference type="InterPro" id="IPR002491">
    <property type="entry name" value="ABC_transptr_periplasmic_BD"/>
</dbReference>
<dbReference type="PANTHER" id="PTHR30532">
    <property type="entry name" value="IRON III DICITRATE-BINDING PERIPLASMIC PROTEIN"/>
    <property type="match status" value="1"/>
</dbReference>
<evidence type="ECO:0000256" key="1">
    <source>
        <dbReference type="ARBA" id="ARBA00004196"/>
    </source>
</evidence>
<evidence type="ECO:0000256" key="5">
    <source>
        <dbReference type="ARBA" id="ARBA00022729"/>
    </source>
</evidence>
<dbReference type="PROSITE" id="PS50983">
    <property type="entry name" value="FE_B12_PBP"/>
    <property type="match status" value="1"/>
</dbReference>
<comment type="similarity">
    <text evidence="2">Belongs to the bacterial solute-binding protein 8 family.</text>
</comment>
<dbReference type="InterPro" id="IPR051313">
    <property type="entry name" value="Bact_iron-sidero_bind"/>
</dbReference>
<feature type="signal peptide" evidence="6">
    <location>
        <begin position="1"/>
        <end position="22"/>
    </location>
</feature>
<keyword evidence="4" id="KW-0406">Ion transport</keyword>
<protein>
    <submittedName>
        <fullName evidence="8">Iron complex transport system substrate-binding protein</fullName>
    </submittedName>
</protein>
<gene>
    <name evidence="8" type="ORF">SAMN05421647_103473</name>
</gene>
<evidence type="ECO:0000256" key="3">
    <source>
        <dbReference type="ARBA" id="ARBA00022448"/>
    </source>
</evidence>
<comment type="subcellular location">
    <subcellularLocation>
        <location evidence="1">Cell envelope</location>
    </subcellularLocation>
</comment>
<dbReference type="eggNOG" id="COG4594">
    <property type="taxonomic scope" value="Bacteria"/>
</dbReference>
<organism evidence="8 9">
    <name type="scientific">Marinobacterium stanieri</name>
    <dbReference type="NCBI Taxonomy" id="49186"/>
    <lineage>
        <taxon>Bacteria</taxon>
        <taxon>Pseudomonadati</taxon>
        <taxon>Pseudomonadota</taxon>
        <taxon>Gammaproteobacteria</taxon>
        <taxon>Oceanospirillales</taxon>
        <taxon>Oceanospirillaceae</taxon>
        <taxon>Marinobacterium</taxon>
    </lineage>
</organism>
<accession>A0A1N6RR87</accession>
<proteinExistence type="inferred from homology"/>
<keyword evidence="3" id="KW-0813">Transport</keyword>
<dbReference type="Proteomes" id="UP000186895">
    <property type="component" value="Unassembled WGS sequence"/>
</dbReference>
<dbReference type="EMBL" id="FTMN01000003">
    <property type="protein sequence ID" value="SIQ31226.1"/>
    <property type="molecule type" value="Genomic_DNA"/>
</dbReference>
<name>A0A1N6RR87_9GAMM</name>
<feature type="chain" id="PRO_5012071355" evidence="6">
    <location>
        <begin position="23"/>
        <end position="312"/>
    </location>
</feature>
<evidence type="ECO:0000313" key="8">
    <source>
        <dbReference type="EMBL" id="SIQ31226.1"/>
    </source>
</evidence>
<dbReference type="Pfam" id="PF01497">
    <property type="entry name" value="Peripla_BP_2"/>
    <property type="match status" value="1"/>
</dbReference>
<dbReference type="GO" id="GO:1901678">
    <property type="term" value="P:iron coordination entity transport"/>
    <property type="evidence" value="ECO:0007669"/>
    <property type="project" value="UniProtKB-ARBA"/>
</dbReference>
<evidence type="ECO:0000256" key="2">
    <source>
        <dbReference type="ARBA" id="ARBA00008814"/>
    </source>
</evidence>
<evidence type="ECO:0000256" key="4">
    <source>
        <dbReference type="ARBA" id="ARBA00022496"/>
    </source>
</evidence>
<evidence type="ECO:0000313" key="9">
    <source>
        <dbReference type="Proteomes" id="UP000186895"/>
    </source>
</evidence>